<evidence type="ECO:0000313" key="3">
    <source>
        <dbReference type="EMBL" id="MBD8503925.1"/>
    </source>
</evidence>
<dbReference type="SUPFAM" id="SSF54285">
    <property type="entry name" value="MoaD/ThiS"/>
    <property type="match status" value="1"/>
</dbReference>
<comment type="similarity">
    <text evidence="1 2">Belongs to the UPF0125 (RnfH) family.</text>
</comment>
<proteinExistence type="inferred from homology"/>
<dbReference type="Gene3D" id="3.10.20.280">
    <property type="entry name" value="RnfH-like"/>
    <property type="match status" value="1"/>
</dbReference>
<dbReference type="HAMAP" id="MF_00460">
    <property type="entry name" value="UPF0125_RnfH"/>
    <property type="match status" value="1"/>
</dbReference>
<dbReference type="PANTHER" id="PTHR37483">
    <property type="entry name" value="UPF0125 PROTEIN RATB"/>
    <property type="match status" value="1"/>
</dbReference>
<name>A0ABR9BC80_9RHOO</name>
<dbReference type="PANTHER" id="PTHR37483:SF1">
    <property type="entry name" value="UPF0125 PROTEIN RATB"/>
    <property type="match status" value="1"/>
</dbReference>
<dbReference type="NCBIfam" id="NF002490">
    <property type="entry name" value="PRK01777.1"/>
    <property type="match status" value="1"/>
</dbReference>
<keyword evidence="4" id="KW-1185">Reference proteome</keyword>
<organism evidence="3 4">
    <name type="scientific">Thauera sedimentorum</name>
    <dbReference type="NCBI Taxonomy" id="2767595"/>
    <lineage>
        <taxon>Bacteria</taxon>
        <taxon>Pseudomonadati</taxon>
        <taxon>Pseudomonadota</taxon>
        <taxon>Betaproteobacteria</taxon>
        <taxon>Rhodocyclales</taxon>
        <taxon>Zoogloeaceae</taxon>
        <taxon>Thauera</taxon>
    </lineage>
</organism>
<dbReference type="EMBL" id="JACYTO010000002">
    <property type="protein sequence ID" value="MBD8503925.1"/>
    <property type="molecule type" value="Genomic_DNA"/>
</dbReference>
<dbReference type="Pfam" id="PF03658">
    <property type="entry name" value="Ub-RnfH"/>
    <property type="match status" value="1"/>
</dbReference>
<dbReference type="RefSeq" id="WP_187718716.1">
    <property type="nucleotide sequence ID" value="NZ_JACTAH010000002.1"/>
</dbReference>
<protein>
    <recommendedName>
        <fullName evidence="2">UPF0125 protein IFO67_13605</fullName>
    </recommendedName>
</protein>
<evidence type="ECO:0000313" key="4">
    <source>
        <dbReference type="Proteomes" id="UP000603602"/>
    </source>
</evidence>
<comment type="caution">
    <text evidence="3">The sequence shown here is derived from an EMBL/GenBank/DDBJ whole genome shotgun (WGS) entry which is preliminary data.</text>
</comment>
<accession>A0ABR9BC80</accession>
<gene>
    <name evidence="3" type="ORF">IFO67_13605</name>
</gene>
<dbReference type="InterPro" id="IPR016155">
    <property type="entry name" value="Mopterin_synth/thiamin_S_b"/>
</dbReference>
<evidence type="ECO:0000256" key="1">
    <source>
        <dbReference type="ARBA" id="ARBA00010645"/>
    </source>
</evidence>
<sequence>MRVGVAYADDGRQVWLRVDVPDGATALEAIERSGLLQMYPAIDLEMQKVGVFGKVVKLDTPLQVGDRVEVYRPITCDPTQVPRRDTGDGDED</sequence>
<dbReference type="InterPro" id="IPR005346">
    <property type="entry name" value="RnfH"/>
</dbReference>
<dbReference type="InterPro" id="IPR037021">
    <property type="entry name" value="RnfH_sf"/>
</dbReference>
<dbReference type="Proteomes" id="UP000603602">
    <property type="component" value="Unassembled WGS sequence"/>
</dbReference>
<evidence type="ECO:0000256" key="2">
    <source>
        <dbReference type="HAMAP-Rule" id="MF_00460"/>
    </source>
</evidence>
<reference evidence="4" key="1">
    <citation type="submission" date="2023-07" db="EMBL/GenBank/DDBJ databases">
        <title>Thauera sp. CAU 1555 isolated from sand of Yaerae Beach.</title>
        <authorList>
            <person name="Kim W."/>
        </authorList>
    </citation>
    <scope>NUCLEOTIDE SEQUENCE [LARGE SCALE GENOMIC DNA]</scope>
    <source>
        <strain evidence="4">CAU 1555</strain>
    </source>
</reference>